<evidence type="ECO:0000313" key="1">
    <source>
        <dbReference type="EMBL" id="AES90138.1"/>
    </source>
</evidence>
<dbReference type="HOGENOM" id="CLU_2088424_0_0_1"/>
<reference evidence="1 3" key="2">
    <citation type="journal article" date="2014" name="BMC Genomics">
        <title>An improved genome release (version Mt4.0) for the model legume Medicago truncatula.</title>
        <authorList>
            <person name="Tang H."/>
            <person name="Krishnakumar V."/>
            <person name="Bidwell S."/>
            <person name="Rosen B."/>
            <person name="Chan A."/>
            <person name="Zhou S."/>
            <person name="Gentzbittel L."/>
            <person name="Childs K.L."/>
            <person name="Yandell M."/>
            <person name="Gundlach H."/>
            <person name="Mayer K.F."/>
            <person name="Schwartz D.C."/>
            <person name="Town C.D."/>
        </authorList>
    </citation>
    <scope>GENOME REANNOTATION</scope>
    <source>
        <strain evidence="2 3">cv. Jemalong A17</strain>
    </source>
</reference>
<reference evidence="1 3" key="1">
    <citation type="journal article" date="2011" name="Nature">
        <title>The Medicago genome provides insight into the evolution of rhizobial symbioses.</title>
        <authorList>
            <person name="Young N.D."/>
            <person name="Debelle F."/>
            <person name="Oldroyd G.E."/>
            <person name="Geurts R."/>
            <person name="Cannon S.B."/>
            <person name="Udvardi M.K."/>
            <person name="Benedito V.A."/>
            <person name="Mayer K.F."/>
            <person name="Gouzy J."/>
            <person name="Schoof H."/>
            <person name="Van de Peer Y."/>
            <person name="Proost S."/>
            <person name="Cook D.R."/>
            <person name="Meyers B.C."/>
            <person name="Spannagl M."/>
            <person name="Cheung F."/>
            <person name="De Mita S."/>
            <person name="Krishnakumar V."/>
            <person name="Gundlach H."/>
            <person name="Zhou S."/>
            <person name="Mudge J."/>
            <person name="Bharti A.K."/>
            <person name="Murray J.D."/>
            <person name="Naoumkina M.A."/>
            <person name="Rosen B."/>
            <person name="Silverstein K.A."/>
            <person name="Tang H."/>
            <person name="Rombauts S."/>
            <person name="Zhao P.X."/>
            <person name="Zhou P."/>
            <person name="Barbe V."/>
            <person name="Bardou P."/>
            <person name="Bechner M."/>
            <person name="Bellec A."/>
            <person name="Berger A."/>
            <person name="Berges H."/>
            <person name="Bidwell S."/>
            <person name="Bisseling T."/>
            <person name="Choisne N."/>
            <person name="Couloux A."/>
            <person name="Denny R."/>
            <person name="Deshpande S."/>
            <person name="Dai X."/>
            <person name="Doyle J.J."/>
            <person name="Dudez A.M."/>
            <person name="Farmer A.D."/>
            <person name="Fouteau S."/>
            <person name="Franken C."/>
            <person name="Gibelin C."/>
            <person name="Gish J."/>
            <person name="Goldstein S."/>
            <person name="Gonzalez A.J."/>
            <person name="Green P.J."/>
            <person name="Hallab A."/>
            <person name="Hartog M."/>
            <person name="Hua A."/>
            <person name="Humphray S.J."/>
            <person name="Jeong D.H."/>
            <person name="Jing Y."/>
            <person name="Jocker A."/>
            <person name="Kenton S.M."/>
            <person name="Kim D.J."/>
            <person name="Klee K."/>
            <person name="Lai H."/>
            <person name="Lang C."/>
            <person name="Lin S."/>
            <person name="Macmil S.L."/>
            <person name="Magdelenat G."/>
            <person name="Matthews L."/>
            <person name="McCorrison J."/>
            <person name="Monaghan E.L."/>
            <person name="Mun J.H."/>
            <person name="Najar F.Z."/>
            <person name="Nicholson C."/>
            <person name="Noirot C."/>
            <person name="O'Bleness M."/>
            <person name="Paule C.R."/>
            <person name="Poulain J."/>
            <person name="Prion F."/>
            <person name="Qin B."/>
            <person name="Qu C."/>
            <person name="Retzel E.F."/>
            <person name="Riddle C."/>
            <person name="Sallet E."/>
            <person name="Samain S."/>
            <person name="Samson N."/>
            <person name="Sanders I."/>
            <person name="Saurat O."/>
            <person name="Scarpelli C."/>
            <person name="Schiex T."/>
            <person name="Segurens B."/>
            <person name="Severin A.J."/>
            <person name="Sherrier D.J."/>
            <person name="Shi R."/>
            <person name="Sims S."/>
            <person name="Singer S.R."/>
            <person name="Sinharoy S."/>
            <person name="Sterck L."/>
            <person name="Viollet A."/>
            <person name="Wang B.B."/>
            <person name="Wang K."/>
            <person name="Wang M."/>
            <person name="Wang X."/>
            <person name="Warfsmann J."/>
            <person name="Weissenbach J."/>
            <person name="White D.D."/>
            <person name="White J.D."/>
            <person name="Wiley G.B."/>
            <person name="Wincker P."/>
            <person name="Xing Y."/>
            <person name="Yang L."/>
            <person name="Yao Z."/>
            <person name="Ying F."/>
            <person name="Zhai J."/>
            <person name="Zhou L."/>
            <person name="Zuber A."/>
            <person name="Denarie J."/>
            <person name="Dixon R.A."/>
            <person name="May G.D."/>
            <person name="Schwartz D.C."/>
            <person name="Rogers J."/>
            <person name="Quetier F."/>
            <person name="Town C.D."/>
            <person name="Roe B.A."/>
        </authorList>
    </citation>
    <scope>NUCLEOTIDE SEQUENCE [LARGE SCALE GENOMIC DNA]</scope>
    <source>
        <strain evidence="1">A17</strain>
        <strain evidence="2 3">cv. Jemalong A17</strain>
    </source>
</reference>
<protein>
    <recommendedName>
        <fullName evidence="4">FBD domain-containing protein</fullName>
    </recommendedName>
</protein>
<sequence length="117" mass="13434">MLNEKIIIHGLSATSQDCALPIPKTMFWQREQMYNFINHKLKFMTMVGFKGKDQEVQFLKHLITRAHVIEKINVICDSRMVGKANDLLSLPRASANLSIIVKYTIRIYSVRSLLGRG</sequence>
<proteinExistence type="predicted"/>
<gene>
    <name evidence="1" type="ordered locus">MTR_4g085730</name>
</gene>
<dbReference type="Proteomes" id="UP000002051">
    <property type="component" value="Chromosome 4"/>
</dbReference>
<keyword evidence="3" id="KW-1185">Reference proteome</keyword>
<dbReference type="OMA" id="KYTIRIY"/>
<dbReference type="EnsemblPlants" id="AES90138">
    <property type="protein sequence ID" value="AES90138"/>
    <property type="gene ID" value="MTR_4g085730"/>
</dbReference>
<evidence type="ECO:0000313" key="3">
    <source>
        <dbReference type="Proteomes" id="UP000002051"/>
    </source>
</evidence>
<dbReference type="PaxDb" id="3880-AES90138"/>
<accession>G7JK28</accession>
<organism evidence="1 3">
    <name type="scientific">Medicago truncatula</name>
    <name type="common">Barrel medic</name>
    <name type="synonym">Medicago tribuloides</name>
    <dbReference type="NCBI Taxonomy" id="3880"/>
    <lineage>
        <taxon>Eukaryota</taxon>
        <taxon>Viridiplantae</taxon>
        <taxon>Streptophyta</taxon>
        <taxon>Embryophyta</taxon>
        <taxon>Tracheophyta</taxon>
        <taxon>Spermatophyta</taxon>
        <taxon>Magnoliopsida</taxon>
        <taxon>eudicotyledons</taxon>
        <taxon>Gunneridae</taxon>
        <taxon>Pentapetalae</taxon>
        <taxon>rosids</taxon>
        <taxon>fabids</taxon>
        <taxon>Fabales</taxon>
        <taxon>Fabaceae</taxon>
        <taxon>Papilionoideae</taxon>
        <taxon>50 kb inversion clade</taxon>
        <taxon>NPAAA clade</taxon>
        <taxon>Hologalegina</taxon>
        <taxon>IRL clade</taxon>
        <taxon>Trifolieae</taxon>
        <taxon>Medicago</taxon>
    </lineage>
</organism>
<reference evidence="2" key="3">
    <citation type="submission" date="2015-04" db="UniProtKB">
        <authorList>
            <consortium name="EnsemblPlants"/>
        </authorList>
    </citation>
    <scope>IDENTIFICATION</scope>
    <source>
        <strain evidence="2">cv. Jemalong A17</strain>
    </source>
</reference>
<evidence type="ECO:0000313" key="2">
    <source>
        <dbReference type="EnsemblPlants" id="AES90138"/>
    </source>
</evidence>
<dbReference type="EMBL" id="CM001220">
    <property type="protein sequence ID" value="AES90138.1"/>
    <property type="molecule type" value="Genomic_DNA"/>
</dbReference>
<dbReference type="AlphaFoldDB" id="G7JK28"/>
<name>G7JK28_MEDTR</name>
<evidence type="ECO:0008006" key="4">
    <source>
        <dbReference type="Google" id="ProtNLM"/>
    </source>
</evidence>